<feature type="transmembrane region" description="Helical" evidence="1">
    <location>
        <begin position="73"/>
        <end position="95"/>
    </location>
</feature>
<keyword evidence="1" id="KW-1133">Transmembrane helix</keyword>
<reference evidence="2 3" key="1">
    <citation type="submission" date="2017-04" db="EMBL/GenBank/DDBJ databases">
        <title>A new member of the family Flavobacteriaceae isolated from ascidians.</title>
        <authorList>
            <person name="Chen L."/>
        </authorList>
    </citation>
    <scope>NUCLEOTIDE SEQUENCE [LARGE SCALE GENOMIC DNA]</scope>
    <source>
        <strain evidence="2 3">HQA918</strain>
    </source>
</reference>
<feature type="transmembrane region" description="Helical" evidence="1">
    <location>
        <begin position="268"/>
        <end position="289"/>
    </location>
</feature>
<accession>A0A2A4GAE0</accession>
<comment type="caution">
    <text evidence="2">The sequence shown here is derived from an EMBL/GenBank/DDBJ whole genome shotgun (WGS) entry which is preliminary data.</text>
</comment>
<evidence type="ECO:0000313" key="3">
    <source>
        <dbReference type="Proteomes" id="UP000219559"/>
    </source>
</evidence>
<feature type="transmembrane region" description="Helical" evidence="1">
    <location>
        <begin position="20"/>
        <end position="36"/>
    </location>
</feature>
<protein>
    <submittedName>
        <fullName evidence="2">Uncharacterized protein</fullName>
    </submittedName>
</protein>
<dbReference type="EMBL" id="NBWU01000002">
    <property type="protein sequence ID" value="PCE64712.1"/>
    <property type="molecule type" value="Genomic_DNA"/>
</dbReference>
<feature type="transmembrane region" description="Helical" evidence="1">
    <location>
        <begin position="146"/>
        <end position="167"/>
    </location>
</feature>
<dbReference type="Proteomes" id="UP000219559">
    <property type="component" value="Unassembled WGS sequence"/>
</dbReference>
<keyword evidence="1" id="KW-0472">Membrane</keyword>
<keyword evidence="3" id="KW-1185">Reference proteome</keyword>
<evidence type="ECO:0000256" key="1">
    <source>
        <dbReference type="SAM" id="Phobius"/>
    </source>
</evidence>
<feature type="transmembrane region" description="Helical" evidence="1">
    <location>
        <begin position="236"/>
        <end position="256"/>
    </location>
</feature>
<feature type="transmembrane region" description="Helical" evidence="1">
    <location>
        <begin position="179"/>
        <end position="198"/>
    </location>
</feature>
<sequence length="358" mass="41428">MFPLVELHINYKYFIHTHSHIALLGWVYLGLTALVTRKIKLAPKGEKSLGSLYWFTQFTLIGMLFSFPFQGYALFSIIFSTLFLFASYRFAYLVFRYASPNIKQRPMYWWVRLGLLCLIISSLGPWSLGYLMKTFGPTSVWYRHAIYFYLHFLYNGFFIATLFGLWFKSDASQNFKHKLSFWLFALGTMLSTLLSFVWDSGNLLLVLPGLLGVILLMISLFFMVKTTKTTRKPKPIVAILLGLYVCKLIFQFVGGLPLHDLQLNRSLIIAYLHFVFLGPISLTLIHLVYREFNKRIPSFFLWFYALGFLGSEFLLAYKGVLAFFQGPSLVQFDFVLLSFSTIIVLGIISLLYDNKVNK</sequence>
<feature type="transmembrane region" description="Helical" evidence="1">
    <location>
        <begin position="107"/>
        <end position="126"/>
    </location>
</feature>
<organism evidence="2 3">
    <name type="scientific">Sediminicola luteus</name>
    <dbReference type="NCBI Taxonomy" id="319238"/>
    <lineage>
        <taxon>Bacteria</taxon>
        <taxon>Pseudomonadati</taxon>
        <taxon>Bacteroidota</taxon>
        <taxon>Flavobacteriia</taxon>
        <taxon>Flavobacteriales</taxon>
        <taxon>Flavobacteriaceae</taxon>
        <taxon>Sediminicola</taxon>
    </lineage>
</organism>
<dbReference type="AlphaFoldDB" id="A0A2A4GAE0"/>
<feature type="transmembrane region" description="Helical" evidence="1">
    <location>
        <begin position="204"/>
        <end position="224"/>
    </location>
</feature>
<evidence type="ECO:0000313" key="2">
    <source>
        <dbReference type="EMBL" id="PCE64712.1"/>
    </source>
</evidence>
<feature type="transmembrane region" description="Helical" evidence="1">
    <location>
        <begin position="48"/>
        <end position="67"/>
    </location>
</feature>
<gene>
    <name evidence="2" type="ORF">B7P33_05945</name>
</gene>
<feature type="transmembrane region" description="Helical" evidence="1">
    <location>
        <begin position="330"/>
        <end position="352"/>
    </location>
</feature>
<name>A0A2A4GAE0_9FLAO</name>
<keyword evidence="1" id="KW-0812">Transmembrane</keyword>
<feature type="transmembrane region" description="Helical" evidence="1">
    <location>
        <begin position="301"/>
        <end position="324"/>
    </location>
</feature>
<proteinExistence type="predicted"/>